<evidence type="ECO:0000313" key="2">
    <source>
        <dbReference type="EMBL" id="RRT43253.1"/>
    </source>
</evidence>
<proteinExistence type="predicted"/>
<dbReference type="Proteomes" id="UP000287651">
    <property type="component" value="Unassembled WGS sequence"/>
</dbReference>
<reference evidence="2 3" key="1">
    <citation type="journal article" date="2014" name="Agronomy (Basel)">
        <title>A Draft Genome Sequence for Ensete ventricosum, the Drought-Tolerant Tree Against Hunger.</title>
        <authorList>
            <person name="Harrison J."/>
            <person name="Moore K.A."/>
            <person name="Paszkiewicz K."/>
            <person name="Jones T."/>
            <person name="Grant M."/>
            <person name="Ambacheew D."/>
            <person name="Muzemil S."/>
            <person name="Studholme D.J."/>
        </authorList>
    </citation>
    <scope>NUCLEOTIDE SEQUENCE [LARGE SCALE GENOMIC DNA]</scope>
</reference>
<accession>A0A426XUR6</accession>
<sequence length="114" mass="13236">MGGIYLSFMAYERFSLPSGKIRTARYIPAWQLIGTWTGHYRVVPLRSTVGGRFWPSTVDFYRLRSIEEEKEKKKKRKRRRIRRRGGREVPRAALSVTPPGGRPRAVAARGIEFE</sequence>
<dbReference type="AlphaFoldDB" id="A0A426XUR6"/>
<comment type="caution">
    <text evidence="2">The sequence shown here is derived from an EMBL/GenBank/DDBJ whole genome shotgun (WGS) entry which is preliminary data.</text>
</comment>
<evidence type="ECO:0000256" key="1">
    <source>
        <dbReference type="SAM" id="MobiDB-lite"/>
    </source>
</evidence>
<gene>
    <name evidence="2" type="ORF">B296_00051821</name>
</gene>
<evidence type="ECO:0000313" key="3">
    <source>
        <dbReference type="Proteomes" id="UP000287651"/>
    </source>
</evidence>
<name>A0A426XUR6_ENSVE</name>
<dbReference type="EMBL" id="AMZH03017276">
    <property type="protein sequence ID" value="RRT43253.1"/>
    <property type="molecule type" value="Genomic_DNA"/>
</dbReference>
<protein>
    <submittedName>
        <fullName evidence="2">Uncharacterized protein</fullName>
    </submittedName>
</protein>
<feature type="region of interest" description="Disordered" evidence="1">
    <location>
        <begin position="71"/>
        <end position="114"/>
    </location>
</feature>
<feature type="non-terminal residue" evidence="2">
    <location>
        <position position="114"/>
    </location>
</feature>
<organism evidence="2 3">
    <name type="scientific">Ensete ventricosum</name>
    <name type="common">Abyssinian banana</name>
    <name type="synonym">Musa ensete</name>
    <dbReference type="NCBI Taxonomy" id="4639"/>
    <lineage>
        <taxon>Eukaryota</taxon>
        <taxon>Viridiplantae</taxon>
        <taxon>Streptophyta</taxon>
        <taxon>Embryophyta</taxon>
        <taxon>Tracheophyta</taxon>
        <taxon>Spermatophyta</taxon>
        <taxon>Magnoliopsida</taxon>
        <taxon>Liliopsida</taxon>
        <taxon>Zingiberales</taxon>
        <taxon>Musaceae</taxon>
        <taxon>Ensete</taxon>
    </lineage>
</organism>
<feature type="compositionally biased region" description="Basic residues" evidence="1">
    <location>
        <begin position="72"/>
        <end position="85"/>
    </location>
</feature>